<evidence type="ECO:0000313" key="1">
    <source>
        <dbReference type="EMBL" id="CAE0762036.1"/>
    </source>
</evidence>
<evidence type="ECO:0008006" key="2">
    <source>
        <dbReference type="Google" id="ProtNLM"/>
    </source>
</evidence>
<gene>
    <name evidence="1" type="ORF">PCAR00345_LOCUS14648</name>
</gene>
<organism evidence="1">
    <name type="scientific">Chrysotila carterae</name>
    <name type="common">Marine alga</name>
    <name type="synonym">Syracosphaera carterae</name>
    <dbReference type="NCBI Taxonomy" id="13221"/>
    <lineage>
        <taxon>Eukaryota</taxon>
        <taxon>Haptista</taxon>
        <taxon>Haptophyta</taxon>
        <taxon>Prymnesiophyceae</taxon>
        <taxon>Isochrysidales</taxon>
        <taxon>Isochrysidaceae</taxon>
        <taxon>Chrysotila</taxon>
    </lineage>
</organism>
<sequence length="410" mass="46200">MDQIKSSRAQFLKATPEHSVYACRRESRIFASHARFGMWRLLLKILLSATVASSEPTDARVLEAMLAAEMTSFPKEGTVMRQEATYVDSQEKLLHNHWHLRNETLERAIAIAYITTGAWVAKVLLPLSIRNLRNVGFWYGDVFVLTDHPECVPAFLATPVRMPAAPVKKIPNPGQENATYAKYFKQKLLELLPLKPEHRFVFYMDTDIFIGKPIAPFFETALAESLSVASVAFFREGSGDNGQADHAKALNSMYAKATNGSSNYRQHLIALIESDPCSRLHSLYHGGIFFAQRNSGAAAFLKRWADWYDSPCHVDQPYLTRAAMMEYGQVTVLPQKKYYGQPTTKNTGHYWTLNHYTRTSRMKDKPGAKGDFNAASKVKAGQQLLGLSPNVSASWWRLKSPFCELVPDDL</sequence>
<accession>A0A7S4BE14</accession>
<name>A0A7S4BE14_CHRCT</name>
<proteinExistence type="predicted"/>
<protein>
    <recommendedName>
        <fullName evidence="2">Nucleotide-diphospho-sugar transferase domain-containing protein</fullName>
    </recommendedName>
</protein>
<dbReference type="SUPFAM" id="SSF53448">
    <property type="entry name" value="Nucleotide-diphospho-sugar transferases"/>
    <property type="match status" value="1"/>
</dbReference>
<dbReference type="AlphaFoldDB" id="A0A7S4BE14"/>
<reference evidence="1" key="1">
    <citation type="submission" date="2021-01" db="EMBL/GenBank/DDBJ databases">
        <authorList>
            <person name="Corre E."/>
            <person name="Pelletier E."/>
            <person name="Niang G."/>
            <person name="Scheremetjew M."/>
            <person name="Finn R."/>
            <person name="Kale V."/>
            <person name="Holt S."/>
            <person name="Cochrane G."/>
            <person name="Meng A."/>
            <person name="Brown T."/>
            <person name="Cohen L."/>
        </authorList>
    </citation>
    <scope>NUCLEOTIDE SEQUENCE</scope>
    <source>
        <strain evidence="1">CCMP645</strain>
    </source>
</reference>
<dbReference type="InterPro" id="IPR029044">
    <property type="entry name" value="Nucleotide-diphossugar_trans"/>
</dbReference>
<dbReference type="EMBL" id="HBIZ01023179">
    <property type="protein sequence ID" value="CAE0762036.1"/>
    <property type="molecule type" value="Transcribed_RNA"/>
</dbReference>